<evidence type="ECO:0000313" key="4">
    <source>
        <dbReference type="Proteomes" id="UP000003676"/>
    </source>
</evidence>
<dbReference type="NCBIfam" id="TIGR00254">
    <property type="entry name" value="GGDEF"/>
    <property type="match status" value="1"/>
</dbReference>
<dbReference type="CDD" id="cd01949">
    <property type="entry name" value="GGDEF"/>
    <property type="match status" value="1"/>
</dbReference>
<dbReference type="PROSITE" id="PS50887">
    <property type="entry name" value="GGDEF"/>
    <property type="match status" value="1"/>
</dbReference>
<proteinExistence type="predicted"/>
<protein>
    <submittedName>
        <fullName evidence="3">Diguanylate cyclase (GGDEF) domain protein</fullName>
    </submittedName>
</protein>
<evidence type="ECO:0000313" key="3">
    <source>
        <dbReference type="EMBL" id="EEB35054.1"/>
    </source>
</evidence>
<dbReference type="EMBL" id="ABXU01000001">
    <property type="protein sequence ID" value="EEB35054.1"/>
    <property type="molecule type" value="Genomic_DNA"/>
</dbReference>
<sequence length="548" mass="61928">MDAADPLWQWDVHNDRIVLNPESAGLLHGRTEKAYRGRCGAFCDGLAADRQESVRQLFSSLRRSSSDSAMEILQTVGEDIICCRAIVLERFSCGTPRLMVGALTRLDGRGWLHETAGEGRWIYDCAREEYTLDRNCARLLRLPDSGVLRLPRQAIRDMLGPDAARFFSSRFSRLMNARDHDGSFVERVLLHLPDGSRKNFLVSGTLVGHDGSGQPLFVTGNLVQRGGEEPLEALSSKSCEISLMALFGSGDGLWDWNMETNAIYYSPRYIAMLGYDQRRFGNTFESWRDKLHPDERPAVLKRQMDVIMSPRYGDSYEQSFRMLKADGTYCWILSRARVLRRNAHGRATRLIGLHTDITTTQGERDRLAEMIEYDPLTDVHSLVYFHNELDRLDMQPGKVVSIISCDVNGLKLINDYLGHDTGNSMLQTAARLLRSSLRSTDCVARLGGDEFAVLLPRCNLRDAARVLEKIREVFRHYNEHSGNVPVIMSFGLSGSEEAASLREVLALADRRMLHEKHGSRLVSGHAIKAWIEKRKDCVVSLEESRYDG</sequence>
<dbReference type="eggNOG" id="COG2199">
    <property type="taxonomic scope" value="Bacteria"/>
</dbReference>
<dbReference type="Gene3D" id="3.30.450.20">
    <property type="entry name" value="PAS domain"/>
    <property type="match status" value="1"/>
</dbReference>
<dbReference type="InterPro" id="IPR000700">
    <property type="entry name" value="PAS-assoc_C"/>
</dbReference>
<reference evidence="3 4" key="1">
    <citation type="submission" date="2008-10" db="EMBL/GenBank/DDBJ databases">
        <title>Draft genome sequence of Desulvovibrio piger (ATCC 29098).</title>
        <authorList>
            <person name="Sudarsanam P."/>
            <person name="Ley R."/>
            <person name="Guruge J."/>
            <person name="Turnbaugh P.J."/>
            <person name="Mahowald M."/>
            <person name="Liep D."/>
            <person name="Gordon J."/>
        </authorList>
    </citation>
    <scope>NUCLEOTIDE SEQUENCE [LARGE SCALE GENOMIC DNA]</scope>
    <source>
        <strain evidence="3 4">ATCC 29098</strain>
    </source>
</reference>
<feature type="domain" description="GGDEF" evidence="2">
    <location>
        <begin position="398"/>
        <end position="532"/>
    </location>
</feature>
<dbReference type="InterPro" id="IPR035965">
    <property type="entry name" value="PAS-like_dom_sf"/>
</dbReference>
<dbReference type="SMART" id="SM00267">
    <property type="entry name" value="GGDEF"/>
    <property type="match status" value="1"/>
</dbReference>
<dbReference type="Gene3D" id="3.30.70.270">
    <property type="match status" value="1"/>
</dbReference>
<dbReference type="Pfam" id="PF08447">
    <property type="entry name" value="PAS_3"/>
    <property type="match status" value="1"/>
</dbReference>
<evidence type="ECO:0000259" key="1">
    <source>
        <dbReference type="PROSITE" id="PS50113"/>
    </source>
</evidence>
<dbReference type="HOGENOM" id="CLU_482069_0_0_7"/>
<dbReference type="CDD" id="cd00130">
    <property type="entry name" value="PAS"/>
    <property type="match status" value="1"/>
</dbReference>
<organism evidence="3 4">
    <name type="scientific">Desulfovibrio piger ATCC 29098</name>
    <dbReference type="NCBI Taxonomy" id="411464"/>
    <lineage>
        <taxon>Bacteria</taxon>
        <taxon>Pseudomonadati</taxon>
        <taxon>Thermodesulfobacteriota</taxon>
        <taxon>Desulfovibrionia</taxon>
        <taxon>Desulfovibrionales</taxon>
        <taxon>Desulfovibrionaceae</taxon>
        <taxon>Desulfovibrio</taxon>
    </lineage>
</organism>
<dbReference type="SMART" id="SM00086">
    <property type="entry name" value="PAC"/>
    <property type="match status" value="1"/>
</dbReference>
<dbReference type="PANTHER" id="PTHR44757:SF2">
    <property type="entry name" value="BIOFILM ARCHITECTURE MAINTENANCE PROTEIN MBAA"/>
    <property type="match status" value="1"/>
</dbReference>
<dbReference type="AlphaFoldDB" id="B6WPU3"/>
<dbReference type="Pfam" id="PF00990">
    <property type="entry name" value="GGDEF"/>
    <property type="match status" value="1"/>
</dbReference>
<dbReference type="SUPFAM" id="SSF55073">
    <property type="entry name" value="Nucleotide cyclase"/>
    <property type="match status" value="1"/>
</dbReference>
<dbReference type="InterPro" id="IPR000160">
    <property type="entry name" value="GGDEF_dom"/>
</dbReference>
<evidence type="ECO:0000259" key="2">
    <source>
        <dbReference type="PROSITE" id="PS50887"/>
    </source>
</evidence>
<dbReference type="Proteomes" id="UP000003676">
    <property type="component" value="Unassembled WGS sequence"/>
</dbReference>
<dbReference type="InterPro" id="IPR001610">
    <property type="entry name" value="PAC"/>
</dbReference>
<dbReference type="InterPro" id="IPR029787">
    <property type="entry name" value="Nucleotide_cyclase"/>
</dbReference>
<dbReference type="InterPro" id="IPR000014">
    <property type="entry name" value="PAS"/>
</dbReference>
<reference evidence="3 4" key="2">
    <citation type="submission" date="2008-10" db="EMBL/GenBank/DDBJ databases">
        <authorList>
            <person name="Fulton L."/>
            <person name="Clifton S."/>
            <person name="Fulton B."/>
            <person name="Xu J."/>
            <person name="Minx P."/>
            <person name="Pepin K.H."/>
            <person name="Johnson M."/>
            <person name="Bhonagiri V."/>
            <person name="Nash W.E."/>
            <person name="Mardis E.R."/>
            <person name="Wilson R.K."/>
        </authorList>
    </citation>
    <scope>NUCLEOTIDE SEQUENCE [LARGE SCALE GENOMIC DNA]</scope>
    <source>
        <strain evidence="3 4">ATCC 29098</strain>
    </source>
</reference>
<dbReference type="PROSITE" id="PS50113">
    <property type="entry name" value="PAC"/>
    <property type="match status" value="1"/>
</dbReference>
<dbReference type="InterPro" id="IPR043128">
    <property type="entry name" value="Rev_trsase/Diguanyl_cyclase"/>
</dbReference>
<comment type="caution">
    <text evidence="3">The sequence shown here is derived from an EMBL/GenBank/DDBJ whole genome shotgun (WGS) entry which is preliminary data.</text>
</comment>
<dbReference type="InterPro" id="IPR013655">
    <property type="entry name" value="PAS_fold_3"/>
</dbReference>
<name>B6WPU3_9BACT</name>
<dbReference type="InterPro" id="IPR052155">
    <property type="entry name" value="Biofilm_reg_signaling"/>
</dbReference>
<dbReference type="PANTHER" id="PTHR44757">
    <property type="entry name" value="DIGUANYLATE CYCLASE DGCP"/>
    <property type="match status" value="1"/>
</dbReference>
<gene>
    <name evidence="3" type="ORF">DESPIG_00058</name>
</gene>
<dbReference type="SUPFAM" id="SSF55785">
    <property type="entry name" value="PYP-like sensor domain (PAS domain)"/>
    <property type="match status" value="1"/>
</dbReference>
<feature type="domain" description="PAC" evidence="1">
    <location>
        <begin position="316"/>
        <end position="369"/>
    </location>
</feature>
<accession>B6WPU3</accession>
<dbReference type="STRING" id="901.DESPIGER_1133"/>